<dbReference type="AlphaFoldDB" id="A0A1G6YVM1"/>
<dbReference type="Proteomes" id="UP000198517">
    <property type="component" value="Unassembled WGS sequence"/>
</dbReference>
<dbReference type="EMBL" id="FNAS01000001">
    <property type="protein sequence ID" value="SDD94103.1"/>
    <property type="molecule type" value="Genomic_DNA"/>
</dbReference>
<accession>A0A1G6YVM1</accession>
<organism evidence="1 2">
    <name type="scientific">Riemerella columbipharyngis</name>
    <dbReference type="NCBI Taxonomy" id="1071918"/>
    <lineage>
        <taxon>Bacteria</taxon>
        <taxon>Pseudomonadati</taxon>
        <taxon>Bacteroidota</taxon>
        <taxon>Flavobacteriia</taxon>
        <taxon>Flavobacteriales</taxon>
        <taxon>Weeksellaceae</taxon>
        <taxon>Riemerella</taxon>
    </lineage>
</organism>
<dbReference type="STRING" id="1071918.SAMN05421544_101274"/>
<sequence length="125" mass="15145">MSMDYNISTGWNKNKNTENNQVFRYSDWKQKLNVYFYPFENHTLHFRIDDSRTKTYDSSFRNTFYDFSYQYTWSARKMDFGIECLNIANKKSYETVSVSSSDNHIERTIIGIRPRQVMFSVKFNF</sequence>
<proteinExistence type="predicted"/>
<name>A0A1G6YVM1_9FLAO</name>
<dbReference type="SUPFAM" id="SSF56935">
    <property type="entry name" value="Porins"/>
    <property type="match status" value="1"/>
</dbReference>
<evidence type="ECO:0000313" key="1">
    <source>
        <dbReference type="EMBL" id="SDD94103.1"/>
    </source>
</evidence>
<protein>
    <submittedName>
        <fullName evidence="1">Uncharacterized protein</fullName>
    </submittedName>
</protein>
<keyword evidence="2" id="KW-1185">Reference proteome</keyword>
<evidence type="ECO:0000313" key="2">
    <source>
        <dbReference type="Proteomes" id="UP000198517"/>
    </source>
</evidence>
<reference evidence="1 2" key="1">
    <citation type="submission" date="2016-10" db="EMBL/GenBank/DDBJ databases">
        <authorList>
            <person name="de Groot N.N."/>
        </authorList>
    </citation>
    <scope>NUCLEOTIDE SEQUENCE [LARGE SCALE GENOMIC DNA]</scope>
    <source>
        <strain evidence="1 2">DSM 24015</strain>
    </source>
</reference>
<gene>
    <name evidence="1" type="ORF">SAMN05421544_101274</name>
</gene>